<dbReference type="PROSITE" id="PS50076">
    <property type="entry name" value="DNAJ_2"/>
    <property type="match status" value="1"/>
</dbReference>
<dbReference type="InterPro" id="IPR036869">
    <property type="entry name" value="J_dom_sf"/>
</dbReference>
<feature type="compositionally biased region" description="Basic residues" evidence="1">
    <location>
        <begin position="139"/>
        <end position="151"/>
    </location>
</feature>
<dbReference type="InterPro" id="IPR001623">
    <property type="entry name" value="DnaJ_domain"/>
</dbReference>
<dbReference type="Gene3D" id="1.10.287.110">
    <property type="entry name" value="DnaJ domain"/>
    <property type="match status" value="1"/>
</dbReference>
<feature type="compositionally biased region" description="Basic residues" evidence="1">
    <location>
        <begin position="76"/>
        <end position="87"/>
    </location>
</feature>
<sequence>MESRPGLYPGLDIATSSLPRYQLHQIEQYAAEERHEFEQYVKIIQFAEAVRYGTHPRVRIFLPRHVPRVYPLSPKARKVPKAHRHPKTPSLPKDGSAQPVAVETMNNLSTTPDVKPDMMETEEVDMINSSSSIPEKKTRSSRRRSRRKNGKRGQSIMSTEGQPGPIFLNDPGMDYYRLLGLESSASIEEIHKAHGELKKTHDPESDEGKLKWQGKDPAVLRDLNHIWSNIQCAFFVLSNAHSKVSYDAGREHYLRVVRCRLENKVDEATAQIQLRFAAVRDAYVRSLGVPHPDDTAETYNEDFFERATAGMKVEESDINFATNYYESLIHAFKSTLWNGVIGRDTFGKLLRDMGYIYVSRLRHAKDENALDKLRCEWNEKLVACMILKDETLRAKYNEHNRSHRMYEDLQKRYDAHELQKVQDQPMENHEFR</sequence>
<keyword evidence="4" id="KW-1185">Reference proteome</keyword>
<feature type="domain" description="J" evidence="2">
    <location>
        <begin position="174"/>
        <end position="250"/>
    </location>
</feature>
<evidence type="ECO:0000259" key="2">
    <source>
        <dbReference type="PROSITE" id="PS50076"/>
    </source>
</evidence>
<evidence type="ECO:0000313" key="3">
    <source>
        <dbReference type="EMBL" id="QSZ37474.1"/>
    </source>
</evidence>
<feature type="region of interest" description="Disordered" evidence="1">
    <location>
        <begin position="123"/>
        <end position="164"/>
    </location>
</feature>
<organism evidence="3 4">
    <name type="scientific">Monilinia vaccinii-corymbosi</name>
    <dbReference type="NCBI Taxonomy" id="61207"/>
    <lineage>
        <taxon>Eukaryota</taxon>
        <taxon>Fungi</taxon>
        <taxon>Dikarya</taxon>
        <taxon>Ascomycota</taxon>
        <taxon>Pezizomycotina</taxon>
        <taxon>Leotiomycetes</taxon>
        <taxon>Helotiales</taxon>
        <taxon>Sclerotiniaceae</taxon>
        <taxon>Monilinia</taxon>
    </lineage>
</organism>
<dbReference type="EMBL" id="CP063413">
    <property type="protein sequence ID" value="QSZ37474.1"/>
    <property type="molecule type" value="Genomic_DNA"/>
</dbReference>
<dbReference type="Proteomes" id="UP000672032">
    <property type="component" value="Chromosome 9"/>
</dbReference>
<feature type="region of interest" description="Disordered" evidence="1">
    <location>
        <begin position="76"/>
        <end position="98"/>
    </location>
</feature>
<accession>A0A8A3PRG5</accession>
<evidence type="ECO:0000313" key="4">
    <source>
        <dbReference type="Proteomes" id="UP000672032"/>
    </source>
</evidence>
<dbReference type="AlphaFoldDB" id="A0A8A3PRG5"/>
<protein>
    <recommendedName>
        <fullName evidence="2">J domain-containing protein</fullName>
    </recommendedName>
</protein>
<name>A0A8A3PRG5_9HELO</name>
<evidence type="ECO:0000256" key="1">
    <source>
        <dbReference type="SAM" id="MobiDB-lite"/>
    </source>
</evidence>
<reference evidence="3" key="1">
    <citation type="submission" date="2020-10" db="EMBL/GenBank/DDBJ databases">
        <title>Genome Sequence of Monilinia vaccinii-corymbosi Sheds Light on Mummy Berry Disease Infection of Blueberry and Mating Type.</title>
        <authorList>
            <person name="Yow A.G."/>
            <person name="Zhang Y."/>
            <person name="Bansal K."/>
            <person name="Eacker S.M."/>
            <person name="Sullivan S."/>
            <person name="Liachko I."/>
            <person name="Cubeta M.A."/>
            <person name="Rollins J.A."/>
            <person name="Ashrafi H."/>
        </authorList>
    </citation>
    <scope>NUCLEOTIDE SEQUENCE</scope>
    <source>
        <strain evidence="3">RL-1</strain>
    </source>
</reference>
<proteinExistence type="predicted"/>
<dbReference type="SUPFAM" id="SSF46565">
    <property type="entry name" value="Chaperone J-domain"/>
    <property type="match status" value="1"/>
</dbReference>
<dbReference type="OrthoDB" id="3542196at2759"/>
<gene>
    <name evidence="3" type="ORF">DSL72_008572</name>
</gene>